<dbReference type="Gene3D" id="3.30.450.80">
    <property type="entry name" value="Transcription factor LuxR-like, autoinducer-binding domain"/>
    <property type="match status" value="1"/>
</dbReference>
<dbReference type="EMBL" id="BAFB01000128">
    <property type="protein sequence ID" value="GAB34886.1"/>
    <property type="molecule type" value="Genomic_DNA"/>
</dbReference>
<dbReference type="Pfam" id="PF00196">
    <property type="entry name" value="GerE"/>
    <property type="match status" value="1"/>
</dbReference>
<keyword evidence="2" id="KW-0238">DNA-binding</keyword>
<dbReference type="GO" id="GO:0003677">
    <property type="term" value="F:DNA binding"/>
    <property type="evidence" value="ECO:0007669"/>
    <property type="project" value="UniProtKB-KW"/>
</dbReference>
<dbReference type="GO" id="GO:0006355">
    <property type="term" value="P:regulation of DNA-templated transcription"/>
    <property type="evidence" value="ECO:0007669"/>
    <property type="project" value="InterPro"/>
</dbReference>
<accession>H5TN28</accession>
<reference evidence="5" key="1">
    <citation type="submission" date="2012-02" db="EMBL/GenBank/DDBJ databases">
        <title>Whole genome shotgun sequence of Gordonia otitidis NBRC 100426.</title>
        <authorList>
            <person name="Yoshida I."/>
            <person name="Hosoyama A."/>
            <person name="Tsuchikane K."/>
            <person name="Katsumata H."/>
            <person name="Yamazaki S."/>
            <person name="Fujita N."/>
        </authorList>
    </citation>
    <scope>NUCLEOTIDE SEQUENCE [LARGE SCALE GENOMIC DNA]</scope>
    <source>
        <strain evidence="5">NBRC 100426</strain>
    </source>
</reference>
<dbReference type="STRING" id="1108044.GOOTI_128_00300"/>
<keyword evidence="1" id="KW-0805">Transcription regulation</keyword>
<dbReference type="CDD" id="cd06170">
    <property type="entry name" value="LuxR_C_like"/>
    <property type="match status" value="1"/>
</dbReference>
<evidence type="ECO:0000256" key="3">
    <source>
        <dbReference type="ARBA" id="ARBA00023163"/>
    </source>
</evidence>
<dbReference type="PROSITE" id="PS50043">
    <property type="entry name" value="HTH_LUXR_2"/>
    <property type="match status" value="1"/>
</dbReference>
<dbReference type="Gene3D" id="1.10.10.10">
    <property type="entry name" value="Winged helix-like DNA-binding domain superfamily/Winged helix DNA-binding domain"/>
    <property type="match status" value="1"/>
</dbReference>
<dbReference type="PANTHER" id="PTHR44688">
    <property type="entry name" value="DNA-BINDING TRANSCRIPTIONAL ACTIVATOR DEVR_DOSR"/>
    <property type="match status" value="1"/>
</dbReference>
<protein>
    <submittedName>
        <fullName evidence="5">LuxR family transcriptional regulator</fullName>
    </submittedName>
</protein>
<dbReference type="SUPFAM" id="SSF46894">
    <property type="entry name" value="C-terminal effector domain of the bipartite response regulators"/>
    <property type="match status" value="1"/>
</dbReference>
<feature type="domain" description="HTH luxR-type" evidence="4">
    <location>
        <begin position="194"/>
        <end position="259"/>
    </location>
</feature>
<sequence>MAITTSTWTPPAILDVEDYRKAFEIISGCHDASTLAQFREGLVEALCRHLDVSNVSFFSGSTFHLVFEDTTPLTSGMTAKMLPEYQERWASHDVFGSPPAVRQLLTSSVASLAELENQHRLPSSSEAYVRHFLHERWHVGSAAGMRLPLAGGRIALIGLFGKNAADLGPHEIGVLRLVGQQLAPVTKRLPIEPALQAVRNLTGRQREVVKLVADGQSNAQIADILCIAEDSVKKYVTRILHQTGCQSRLELALIARDATL</sequence>
<proteinExistence type="predicted"/>
<comment type="caution">
    <text evidence="5">The sequence shown here is derived from an EMBL/GenBank/DDBJ whole genome shotgun (WGS) entry which is preliminary data.</text>
</comment>
<dbReference type="InterPro" id="IPR036388">
    <property type="entry name" value="WH-like_DNA-bd_sf"/>
</dbReference>
<dbReference type="PANTHER" id="PTHR44688:SF16">
    <property type="entry name" value="DNA-BINDING TRANSCRIPTIONAL ACTIVATOR DEVR_DOSR"/>
    <property type="match status" value="1"/>
</dbReference>
<dbReference type="InterPro" id="IPR016032">
    <property type="entry name" value="Sig_transdc_resp-reg_C-effctor"/>
</dbReference>
<name>H5TN28_GORO1</name>
<evidence type="ECO:0000313" key="5">
    <source>
        <dbReference type="EMBL" id="GAB34886.1"/>
    </source>
</evidence>
<gene>
    <name evidence="5" type="ORF">GOOTI_128_00300</name>
</gene>
<dbReference type="RefSeq" id="WP_007239115.1">
    <property type="nucleotide sequence ID" value="NZ_BAFB01000128.1"/>
</dbReference>
<dbReference type="Proteomes" id="UP000005038">
    <property type="component" value="Unassembled WGS sequence"/>
</dbReference>
<evidence type="ECO:0000256" key="1">
    <source>
        <dbReference type="ARBA" id="ARBA00023015"/>
    </source>
</evidence>
<dbReference type="PRINTS" id="PR00038">
    <property type="entry name" value="HTHLUXR"/>
</dbReference>
<dbReference type="SMART" id="SM00421">
    <property type="entry name" value="HTH_LUXR"/>
    <property type="match status" value="1"/>
</dbReference>
<dbReference type="AlphaFoldDB" id="H5TN28"/>
<evidence type="ECO:0000259" key="4">
    <source>
        <dbReference type="PROSITE" id="PS50043"/>
    </source>
</evidence>
<evidence type="ECO:0000313" key="6">
    <source>
        <dbReference type="Proteomes" id="UP000005038"/>
    </source>
</evidence>
<keyword evidence="6" id="KW-1185">Reference proteome</keyword>
<dbReference type="InterPro" id="IPR000792">
    <property type="entry name" value="Tscrpt_reg_LuxR_C"/>
</dbReference>
<dbReference type="InterPro" id="IPR036693">
    <property type="entry name" value="TF_LuxR_autoind-bd_dom_sf"/>
</dbReference>
<organism evidence="5 6">
    <name type="scientific">Gordonia otitidis (strain DSM 44809 / CCUG 52243 / JCM 12355 / NBRC 100426 / IFM 10032)</name>
    <dbReference type="NCBI Taxonomy" id="1108044"/>
    <lineage>
        <taxon>Bacteria</taxon>
        <taxon>Bacillati</taxon>
        <taxon>Actinomycetota</taxon>
        <taxon>Actinomycetes</taxon>
        <taxon>Mycobacteriales</taxon>
        <taxon>Gordoniaceae</taxon>
        <taxon>Gordonia</taxon>
    </lineage>
</organism>
<keyword evidence="3" id="KW-0804">Transcription</keyword>
<evidence type="ECO:0000256" key="2">
    <source>
        <dbReference type="ARBA" id="ARBA00023125"/>
    </source>
</evidence>